<dbReference type="PANTHER" id="PTHR11040">
    <property type="entry name" value="ZINC/IRON TRANSPORTER"/>
    <property type="match status" value="1"/>
</dbReference>
<dbReference type="InterPro" id="IPR003689">
    <property type="entry name" value="ZIP"/>
</dbReference>
<name>A0A518DA67_9BACT</name>
<feature type="transmembrane region" description="Helical" evidence="5">
    <location>
        <begin position="136"/>
        <end position="158"/>
    </location>
</feature>
<feature type="transmembrane region" description="Helical" evidence="5">
    <location>
        <begin position="74"/>
        <end position="94"/>
    </location>
</feature>
<feature type="transmembrane region" description="Helical" evidence="5">
    <location>
        <begin position="201"/>
        <end position="224"/>
    </location>
</feature>
<sequence>MYYCVLIVAISVLGGMLPTWLRLTHQWMECAVSCVAGVMLGVALLHLLPHAVLIAVQVASQQADPTAAPTASPITGISMVFGVCLLGFLAMFFVERFFCFHHHDVPSDAPDQAGGATDRFECDSHDHAHTDHVHDISWTGASFGLAVHSIVAGIGLAASVAHEASVSSLPGVGAFLAIFLHKPFDSMTISTLMAKGGYSPAWRAIANGAFALSIPLGVAIFYVGAPLGADESGLGVSYSLAFAAGMFLCISMSDLLPELQFHHHDRLKLSAALLLGLGIAIAAARVETLAHRHPPTAAAPDRLPAGR</sequence>
<evidence type="ECO:0000313" key="7">
    <source>
        <dbReference type="Proteomes" id="UP000317429"/>
    </source>
</evidence>
<dbReference type="AlphaFoldDB" id="A0A518DA67"/>
<gene>
    <name evidence="6" type="ORF">Pla175_17180</name>
</gene>
<evidence type="ECO:0000256" key="3">
    <source>
        <dbReference type="ARBA" id="ARBA00022989"/>
    </source>
</evidence>
<dbReference type="GO" id="GO:0005385">
    <property type="term" value="F:zinc ion transmembrane transporter activity"/>
    <property type="evidence" value="ECO:0007669"/>
    <property type="project" value="TreeGrafter"/>
</dbReference>
<dbReference type="PANTHER" id="PTHR11040:SF44">
    <property type="entry name" value="PROTEIN ZNTC-RELATED"/>
    <property type="match status" value="1"/>
</dbReference>
<dbReference type="GO" id="GO:0016020">
    <property type="term" value="C:membrane"/>
    <property type="evidence" value="ECO:0007669"/>
    <property type="project" value="UniProtKB-SubCell"/>
</dbReference>
<evidence type="ECO:0000256" key="4">
    <source>
        <dbReference type="ARBA" id="ARBA00023136"/>
    </source>
</evidence>
<evidence type="ECO:0000256" key="5">
    <source>
        <dbReference type="SAM" id="Phobius"/>
    </source>
</evidence>
<protein>
    <submittedName>
        <fullName evidence="6">ZIP Zinc transporter</fullName>
    </submittedName>
</protein>
<keyword evidence="4 5" id="KW-0472">Membrane</keyword>
<organism evidence="6 7">
    <name type="scientific">Pirellulimonas nuda</name>
    <dbReference type="NCBI Taxonomy" id="2528009"/>
    <lineage>
        <taxon>Bacteria</taxon>
        <taxon>Pseudomonadati</taxon>
        <taxon>Planctomycetota</taxon>
        <taxon>Planctomycetia</taxon>
        <taxon>Pirellulales</taxon>
        <taxon>Lacipirellulaceae</taxon>
        <taxon>Pirellulimonas</taxon>
    </lineage>
</organism>
<feature type="transmembrane region" description="Helical" evidence="5">
    <location>
        <begin position="164"/>
        <end position="180"/>
    </location>
</feature>
<evidence type="ECO:0000313" key="6">
    <source>
        <dbReference type="EMBL" id="QDU88343.1"/>
    </source>
</evidence>
<dbReference type="KEGG" id="pnd:Pla175_17180"/>
<keyword evidence="3 5" id="KW-1133">Transmembrane helix</keyword>
<keyword evidence="2 5" id="KW-0812">Transmembrane</keyword>
<dbReference type="Pfam" id="PF02535">
    <property type="entry name" value="Zip"/>
    <property type="match status" value="1"/>
</dbReference>
<comment type="subcellular location">
    <subcellularLocation>
        <location evidence="1">Membrane</location>
        <topology evidence="1">Multi-pass membrane protein</topology>
    </subcellularLocation>
</comment>
<dbReference type="EMBL" id="CP036291">
    <property type="protein sequence ID" value="QDU88343.1"/>
    <property type="molecule type" value="Genomic_DNA"/>
</dbReference>
<feature type="transmembrane region" description="Helical" evidence="5">
    <location>
        <begin position="236"/>
        <end position="257"/>
    </location>
</feature>
<dbReference type="Proteomes" id="UP000317429">
    <property type="component" value="Chromosome"/>
</dbReference>
<evidence type="ECO:0000256" key="2">
    <source>
        <dbReference type="ARBA" id="ARBA00022692"/>
    </source>
</evidence>
<feature type="transmembrane region" description="Helical" evidence="5">
    <location>
        <begin position="30"/>
        <end position="54"/>
    </location>
</feature>
<evidence type="ECO:0000256" key="1">
    <source>
        <dbReference type="ARBA" id="ARBA00004141"/>
    </source>
</evidence>
<keyword evidence="7" id="KW-1185">Reference proteome</keyword>
<reference evidence="6 7" key="1">
    <citation type="submission" date="2019-02" db="EMBL/GenBank/DDBJ databases">
        <title>Deep-cultivation of Planctomycetes and their phenomic and genomic characterization uncovers novel biology.</title>
        <authorList>
            <person name="Wiegand S."/>
            <person name="Jogler M."/>
            <person name="Boedeker C."/>
            <person name="Pinto D."/>
            <person name="Vollmers J."/>
            <person name="Rivas-Marin E."/>
            <person name="Kohn T."/>
            <person name="Peeters S.H."/>
            <person name="Heuer A."/>
            <person name="Rast P."/>
            <person name="Oberbeckmann S."/>
            <person name="Bunk B."/>
            <person name="Jeske O."/>
            <person name="Meyerdierks A."/>
            <person name="Storesund J.E."/>
            <person name="Kallscheuer N."/>
            <person name="Luecker S."/>
            <person name="Lage O.M."/>
            <person name="Pohl T."/>
            <person name="Merkel B.J."/>
            <person name="Hornburger P."/>
            <person name="Mueller R.-W."/>
            <person name="Bruemmer F."/>
            <person name="Labrenz M."/>
            <person name="Spormann A.M."/>
            <person name="Op den Camp H."/>
            <person name="Overmann J."/>
            <person name="Amann R."/>
            <person name="Jetten M.S.M."/>
            <person name="Mascher T."/>
            <person name="Medema M.H."/>
            <person name="Devos D.P."/>
            <person name="Kaster A.-K."/>
            <person name="Ovreas L."/>
            <person name="Rohde M."/>
            <person name="Galperin M.Y."/>
            <person name="Jogler C."/>
        </authorList>
    </citation>
    <scope>NUCLEOTIDE SEQUENCE [LARGE SCALE GENOMIC DNA]</scope>
    <source>
        <strain evidence="6 7">Pla175</strain>
    </source>
</reference>
<feature type="transmembrane region" description="Helical" evidence="5">
    <location>
        <begin position="6"/>
        <end position="23"/>
    </location>
</feature>
<accession>A0A518DA67</accession>
<proteinExistence type="predicted"/>
<feature type="transmembrane region" description="Helical" evidence="5">
    <location>
        <begin position="269"/>
        <end position="286"/>
    </location>
</feature>